<organism evidence="1">
    <name type="scientific">Arundo donax</name>
    <name type="common">Giant reed</name>
    <name type="synonym">Donax arundinaceus</name>
    <dbReference type="NCBI Taxonomy" id="35708"/>
    <lineage>
        <taxon>Eukaryota</taxon>
        <taxon>Viridiplantae</taxon>
        <taxon>Streptophyta</taxon>
        <taxon>Embryophyta</taxon>
        <taxon>Tracheophyta</taxon>
        <taxon>Spermatophyta</taxon>
        <taxon>Magnoliopsida</taxon>
        <taxon>Liliopsida</taxon>
        <taxon>Poales</taxon>
        <taxon>Poaceae</taxon>
        <taxon>PACMAD clade</taxon>
        <taxon>Arundinoideae</taxon>
        <taxon>Arundineae</taxon>
        <taxon>Arundo</taxon>
    </lineage>
</organism>
<name>A0A0A8YT47_ARUDO</name>
<dbReference type="EMBL" id="GBRH01269292">
    <property type="protein sequence ID" value="JAD28603.1"/>
    <property type="molecule type" value="Transcribed_RNA"/>
</dbReference>
<proteinExistence type="predicted"/>
<evidence type="ECO:0000313" key="1">
    <source>
        <dbReference type="EMBL" id="JAD28603.1"/>
    </source>
</evidence>
<dbReference type="AlphaFoldDB" id="A0A0A8YT47"/>
<reference evidence="1" key="1">
    <citation type="submission" date="2014-09" db="EMBL/GenBank/DDBJ databases">
        <authorList>
            <person name="Magalhaes I.L.F."/>
            <person name="Oliveira U."/>
            <person name="Santos F.R."/>
            <person name="Vidigal T.H.D.A."/>
            <person name="Brescovit A.D."/>
            <person name="Santos A.J."/>
        </authorList>
    </citation>
    <scope>NUCLEOTIDE SEQUENCE</scope>
    <source>
        <tissue evidence="1">Shoot tissue taken approximately 20 cm above the soil surface</tissue>
    </source>
</reference>
<accession>A0A0A8YT47</accession>
<protein>
    <submittedName>
        <fullName evidence="1">Uncharacterized protein</fullName>
    </submittedName>
</protein>
<sequence>MSDGTATYPTMLWSYKAAGSNSQRNDLLKIKAQMLDCYFICLDMC</sequence>
<reference evidence="1" key="2">
    <citation type="journal article" date="2015" name="Data Brief">
        <title>Shoot transcriptome of the giant reed, Arundo donax.</title>
        <authorList>
            <person name="Barrero R.A."/>
            <person name="Guerrero F.D."/>
            <person name="Moolhuijzen P."/>
            <person name="Goolsby J.A."/>
            <person name="Tidwell J."/>
            <person name="Bellgard S.E."/>
            <person name="Bellgard M.I."/>
        </authorList>
    </citation>
    <scope>NUCLEOTIDE SEQUENCE</scope>
    <source>
        <tissue evidence="1">Shoot tissue taken approximately 20 cm above the soil surface</tissue>
    </source>
</reference>